<feature type="binding site" evidence="2">
    <location>
        <begin position="13"/>
        <end position="21"/>
    </location>
    <ligand>
        <name>ATP</name>
        <dbReference type="ChEBI" id="CHEBI:30616"/>
    </ligand>
</feature>
<gene>
    <name evidence="4" type="ORF">KJ970_01730</name>
</gene>
<dbReference type="InterPro" id="IPR031314">
    <property type="entry name" value="DNK_dom"/>
</dbReference>
<feature type="active site" description="Proton acceptor" evidence="1">
    <location>
        <position position="87"/>
    </location>
</feature>
<feature type="binding site" evidence="2">
    <location>
        <begin position="139"/>
        <end position="143"/>
    </location>
    <ligand>
        <name>ATP</name>
        <dbReference type="ChEBI" id="CHEBI:30616"/>
    </ligand>
</feature>
<dbReference type="Gene3D" id="3.40.50.300">
    <property type="entry name" value="P-loop containing nucleotide triphosphate hydrolases"/>
    <property type="match status" value="1"/>
</dbReference>
<dbReference type="CDD" id="cd01673">
    <property type="entry name" value="dNK"/>
    <property type="match status" value="1"/>
</dbReference>
<dbReference type="AlphaFoldDB" id="A0A948RU60"/>
<dbReference type="GO" id="GO:0019136">
    <property type="term" value="F:deoxynucleoside kinase activity"/>
    <property type="evidence" value="ECO:0007669"/>
    <property type="project" value="InterPro"/>
</dbReference>
<dbReference type="GO" id="GO:0005524">
    <property type="term" value="F:ATP binding"/>
    <property type="evidence" value="ECO:0007669"/>
    <property type="project" value="UniProtKB-KW"/>
</dbReference>
<name>A0A948RU60_UNCEI</name>
<dbReference type="Pfam" id="PF01712">
    <property type="entry name" value="dNK"/>
    <property type="match status" value="1"/>
</dbReference>
<protein>
    <submittedName>
        <fullName evidence="4">Deoxynucleoside kinase</fullName>
    </submittedName>
</protein>
<accession>A0A948RU60</accession>
<dbReference type="Proteomes" id="UP000777784">
    <property type="component" value="Unassembled WGS sequence"/>
</dbReference>
<dbReference type="GO" id="GO:0005737">
    <property type="term" value="C:cytoplasm"/>
    <property type="evidence" value="ECO:0007669"/>
    <property type="project" value="TreeGrafter"/>
</dbReference>
<evidence type="ECO:0000256" key="1">
    <source>
        <dbReference type="PIRSR" id="PIRSR000705-1"/>
    </source>
</evidence>
<evidence type="ECO:0000259" key="3">
    <source>
        <dbReference type="Pfam" id="PF01712"/>
    </source>
</evidence>
<keyword evidence="2" id="KW-0067">ATP-binding</keyword>
<keyword evidence="2" id="KW-0547">Nucleotide-binding</keyword>
<dbReference type="PIRSF" id="PIRSF000705">
    <property type="entry name" value="DNK"/>
    <property type="match status" value="1"/>
</dbReference>
<organism evidence="4 5">
    <name type="scientific">Eiseniibacteriota bacterium</name>
    <dbReference type="NCBI Taxonomy" id="2212470"/>
    <lineage>
        <taxon>Bacteria</taxon>
        <taxon>Candidatus Eiseniibacteriota</taxon>
    </lineage>
</organism>
<reference evidence="4" key="1">
    <citation type="submission" date="2021-05" db="EMBL/GenBank/DDBJ databases">
        <title>Energy efficiency and biological interactions define the core microbiome of deep oligotrophic groundwater.</title>
        <authorList>
            <person name="Mehrshad M."/>
            <person name="Lopez-Fernandez M."/>
            <person name="Bell E."/>
            <person name="Bernier-Latmani R."/>
            <person name="Bertilsson S."/>
            <person name="Dopson M."/>
        </authorList>
    </citation>
    <scope>NUCLEOTIDE SEQUENCE</scope>
    <source>
        <strain evidence="4">Modern_marine.mb.64</strain>
    </source>
</reference>
<feature type="domain" description="Deoxynucleoside kinase" evidence="3">
    <location>
        <begin position="10"/>
        <end position="199"/>
    </location>
</feature>
<dbReference type="SUPFAM" id="SSF52540">
    <property type="entry name" value="P-loop containing nucleoside triphosphate hydrolases"/>
    <property type="match status" value="1"/>
</dbReference>
<keyword evidence="4" id="KW-0418">Kinase</keyword>
<keyword evidence="4" id="KW-0808">Transferase</keyword>
<dbReference type="EMBL" id="JAHJDP010000012">
    <property type="protein sequence ID" value="MBU2689623.1"/>
    <property type="molecule type" value="Genomic_DNA"/>
</dbReference>
<dbReference type="InterPro" id="IPR050566">
    <property type="entry name" value="Deoxyribonucleoside_kinase"/>
</dbReference>
<comment type="caution">
    <text evidence="4">The sequence shown here is derived from an EMBL/GenBank/DDBJ whole genome shotgun (WGS) entry which is preliminary data.</text>
</comment>
<dbReference type="PANTHER" id="PTHR10513:SF46">
    <property type="entry name" value="DEOXYGUANOSINE KINASE"/>
    <property type="match status" value="1"/>
</dbReference>
<evidence type="ECO:0000256" key="2">
    <source>
        <dbReference type="PIRSR" id="PIRSR000705-3"/>
    </source>
</evidence>
<evidence type="ECO:0000313" key="5">
    <source>
        <dbReference type="Proteomes" id="UP000777784"/>
    </source>
</evidence>
<dbReference type="PANTHER" id="PTHR10513">
    <property type="entry name" value="DEOXYNUCLEOSIDE KINASE"/>
    <property type="match status" value="1"/>
</dbReference>
<proteinExistence type="predicted"/>
<sequence length="229" mass="26797">MSDRPVHYVTIEGVIGVGKTSLTKALSQFWGGQQIKEEVEENPFLSDFYKDPRRYAFQTQLFFLLSRYRQLKGFVQRDIFQPLIVCDYLFQKDKIFASINLDDHEMALYDQVLPLLEREIPQPDRVVYLQASLPSLLQRIEKRGRPFEKDISPEYLETLMEAYNHFFIHYTDAPLLIVNTDHVDFTQSSESVEELAGRILEQKAGTSYYAPVEDDEIMGRKISRKSDRK</sequence>
<evidence type="ECO:0000313" key="4">
    <source>
        <dbReference type="EMBL" id="MBU2689623.1"/>
    </source>
</evidence>
<dbReference type="InterPro" id="IPR027417">
    <property type="entry name" value="P-loop_NTPase"/>
</dbReference>
<dbReference type="InterPro" id="IPR002624">
    <property type="entry name" value="DCK/DGK"/>
</dbReference>